<evidence type="ECO:0000313" key="3">
    <source>
        <dbReference type="Proteomes" id="UP000263627"/>
    </source>
</evidence>
<evidence type="ECO:0000313" key="2">
    <source>
        <dbReference type="EMBL" id="EHT9937190.1"/>
    </source>
</evidence>
<dbReference type="Proteomes" id="UP000263627">
    <property type="component" value="Chromosome"/>
</dbReference>
<evidence type="ECO:0000313" key="1">
    <source>
        <dbReference type="EMBL" id="AXZ47386.1"/>
    </source>
</evidence>
<dbReference type="AlphaFoldDB" id="A0AAD2PL81"/>
<reference evidence="2" key="2">
    <citation type="submission" date="2021-07" db="EMBL/GenBank/DDBJ databases">
        <authorList>
            <consortium name="Clinical and Environmental Microbiology Branch: Whole genome sequencing antimicrobial resistance pathogens in the healthcare setting"/>
        </authorList>
    </citation>
    <scope>NUCLEOTIDE SEQUENCE</scope>
    <source>
        <strain evidence="2">2021DK-00049</strain>
    </source>
</reference>
<accession>A0AAD2PL81</accession>
<protein>
    <submittedName>
        <fullName evidence="2">Uncharacterized protein</fullName>
    </submittedName>
</protein>
<dbReference type="RefSeq" id="WP_119174048.1">
    <property type="nucleotide sequence ID" value="NZ_CP032184.1"/>
</dbReference>
<sequence length="161" mass="17977">MANVEKPHDNSMVYKEAKKVKFDELSLEAKKAINDAIQGCKSLGRNKVDSEEIYEIIRKCESITRTQCLGTVNTMRSNGNIWKQQLQGKSQEDKYKTVSKLVSQALELLIVQGIPLKGSMKRVVNQVAGKQLSGKQQKELVNKVNSGVPINDLIKYLSGLL</sequence>
<name>A0AAD2PL81_CITFR</name>
<dbReference type="EMBL" id="CP032184">
    <property type="protein sequence ID" value="AXZ47386.1"/>
    <property type="molecule type" value="Genomic_DNA"/>
</dbReference>
<reference evidence="1 3" key="1">
    <citation type="submission" date="2018-09" db="EMBL/GenBank/DDBJ databases">
        <title>Whole genome sequencing of Citrobacter freundii AR_0116.</title>
        <authorList>
            <person name="Conlan S."/>
            <person name="Thomas P.J."/>
            <person name="Mullikin J."/>
            <person name="Frank K.M."/>
            <person name="Segre J.A."/>
        </authorList>
    </citation>
    <scope>NUCLEOTIDE SEQUENCE [LARGE SCALE GENOMIC DNA]</scope>
    <source>
        <strain evidence="1 3">AR_0116</strain>
    </source>
</reference>
<gene>
    <name evidence="1" type="ORF">AM363_10690</name>
    <name evidence="2" type="ORF">KY227_000215</name>
</gene>
<organism evidence="2">
    <name type="scientific">Citrobacter freundii</name>
    <dbReference type="NCBI Taxonomy" id="546"/>
    <lineage>
        <taxon>Bacteria</taxon>
        <taxon>Pseudomonadati</taxon>
        <taxon>Pseudomonadota</taxon>
        <taxon>Gammaproteobacteria</taxon>
        <taxon>Enterobacterales</taxon>
        <taxon>Enterobacteriaceae</taxon>
        <taxon>Citrobacter</taxon>
        <taxon>Citrobacter freundii complex</taxon>
    </lineage>
</organism>
<proteinExistence type="predicted"/>
<dbReference type="EMBL" id="ABBJDF010000001">
    <property type="protein sequence ID" value="EHT9937190.1"/>
    <property type="molecule type" value="Genomic_DNA"/>
</dbReference>